<sequence length="543" mass="60682">MHIHIHIYAATRFGLEQIGSLMREADDAHKYPLIQHLSISTRPTSCKDMDHMLNMPSSFFMFWLMQLSMIVLSDTLPDSWYRQSCGVLRGLMASSESLAAAAPMINIHPATLQYLSSNDDADIASAIAPFESIVLPRTKWIVDQLQRPGSAELLSDSVVAQWSEEIEYSADLSRLEMRFRQLWHEAMASRGRGHIALLTALAAGNAINIGHIPISAKGIALVNDLMASVAVARERSLHLANHYKKILDRLAIDQDWTRNIQPSDIIKYQHAYEQLKAKEKTIQALEAAGNAGFPAPWYPLHMATAEGRDKFLTWFTQPAAVVILKALGDEITLTEKQLSVEIQDRADLPRPVVLFLTELHKAAATQHSLTVAHFQSGRGMHPWGLEDHVAAVVDTFIGQVIEHNVKARDESLRHARHYEEVLMAVNSRHKGPQEHGSDMSCDAEFGHVDNQEDGQSVYDDDDELIGHDIVCDYHIGTDRHLQHQSDGHIFRHSFGSQDATNGGFGRLGGSMESVRRSIRDGVCHVESLDFDFDFGSHHSTVQH</sequence>
<dbReference type="AlphaFoldDB" id="A0A507CS19"/>
<name>A0A507CS19_9FUNG</name>
<organism evidence="1 2">
    <name type="scientific">Synchytrium endobioticum</name>
    <dbReference type="NCBI Taxonomy" id="286115"/>
    <lineage>
        <taxon>Eukaryota</taxon>
        <taxon>Fungi</taxon>
        <taxon>Fungi incertae sedis</taxon>
        <taxon>Chytridiomycota</taxon>
        <taxon>Chytridiomycota incertae sedis</taxon>
        <taxon>Chytridiomycetes</taxon>
        <taxon>Synchytriales</taxon>
        <taxon>Synchytriaceae</taxon>
        <taxon>Synchytrium</taxon>
    </lineage>
</organism>
<dbReference type="VEuPathDB" id="FungiDB:SeMB42_g05341"/>
<protein>
    <submittedName>
        <fullName evidence="1">Uncharacterized protein</fullName>
    </submittedName>
</protein>
<gene>
    <name evidence="1" type="ORF">SeMB42_g05341</name>
</gene>
<dbReference type="EMBL" id="QEAN01000251">
    <property type="protein sequence ID" value="TPX41945.1"/>
    <property type="molecule type" value="Genomic_DNA"/>
</dbReference>
<proteinExistence type="predicted"/>
<dbReference type="Proteomes" id="UP000317494">
    <property type="component" value="Unassembled WGS sequence"/>
</dbReference>
<comment type="caution">
    <text evidence="1">The sequence shown here is derived from an EMBL/GenBank/DDBJ whole genome shotgun (WGS) entry which is preliminary data.</text>
</comment>
<reference evidence="1 2" key="1">
    <citation type="journal article" date="2019" name="Sci. Rep.">
        <title>Comparative genomics of chytrid fungi reveal insights into the obligate biotrophic and pathogenic lifestyle of Synchytrium endobioticum.</title>
        <authorList>
            <person name="van de Vossenberg B.T.L.H."/>
            <person name="Warris S."/>
            <person name="Nguyen H.D.T."/>
            <person name="van Gent-Pelzer M.P.E."/>
            <person name="Joly D.L."/>
            <person name="van de Geest H.C."/>
            <person name="Bonants P.J.M."/>
            <person name="Smith D.S."/>
            <person name="Levesque C.A."/>
            <person name="van der Lee T.A.J."/>
        </authorList>
    </citation>
    <scope>NUCLEOTIDE SEQUENCE [LARGE SCALE GENOMIC DNA]</scope>
    <source>
        <strain evidence="1 2">MB42</strain>
    </source>
</reference>
<evidence type="ECO:0000313" key="2">
    <source>
        <dbReference type="Proteomes" id="UP000317494"/>
    </source>
</evidence>
<evidence type="ECO:0000313" key="1">
    <source>
        <dbReference type="EMBL" id="TPX41945.1"/>
    </source>
</evidence>
<accession>A0A507CS19</accession>
<keyword evidence="2" id="KW-1185">Reference proteome</keyword>